<feature type="chain" id="PRO_5004021567" description="Metallo-beta-lactamase domain-containing protein" evidence="1">
    <location>
        <begin position="22"/>
        <end position="351"/>
    </location>
</feature>
<keyword evidence="3" id="KW-1185">Reference proteome</keyword>
<reference evidence="2 3" key="1">
    <citation type="journal article" date="2012" name="PLoS Pathog.">
        <title>Diverse lifestyles and strategies of plant pathogenesis encoded in the genomes of eighteen Dothideomycetes fungi.</title>
        <authorList>
            <person name="Ohm R.A."/>
            <person name="Feau N."/>
            <person name="Henrissat B."/>
            <person name="Schoch C.L."/>
            <person name="Horwitz B.A."/>
            <person name="Barry K.W."/>
            <person name="Condon B.J."/>
            <person name="Copeland A.C."/>
            <person name="Dhillon B."/>
            <person name="Glaser F."/>
            <person name="Hesse C.N."/>
            <person name="Kosti I."/>
            <person name="LaButti K."/>
            <person name="Lindquist E.A."/>
            <person name="Lucas S."/>
            <person name="Salamov A.A."/>
            <person name="Bradshaw R.E."/>
            <person name="Ciuffetti L."/>
            <person name="Hamelin R.C."/>
            <person name="Kema G.H.J."/>
            <person name="Lawrence C."/>
            <person name="Scott J.A."/>
            <person name="Spatafora J.W."/>
            <person name="Turgeon B.G."/>
            <person name="de Wit P.J.G.M."/>
            <person name="Zhong S."/>
            <person name="Goodwin S.B."/>
            <person name="Grigoriev I.V."/>
        </authorList>
    </citation>
    <scope>NUCLEOTIDE SEQUENCE [LARGE SCALE GENOMIC DNA]</scope>
    <source>
        <strain evidence="2 3">UAMH 10762</strain>
    </source>
</reference>
<protein>
    <recommendedName>
        <fullName evidence="4">Metallo-beta-lactamase domain-containing protein</fullName>
    </recommendedName>
</protein>
<dbReference type="eggNOG" id="ENOG502RYVC">
    <property type="taxonomic scope" value="Eukaryota"/>
</dbReference>
<dbReference type="STRING" id="717646.M2N7R4"/>
<evidence type="ECO:0000313" key="2">
    <source>
        <dbReference type="EMBL" id="EMC94845.1"/>
    </source>
</evidence>
<dbReference type="Gene3D" id="3.60.15.10">
    <property type="entry name" value="Ribonuclease Z/Hydroxyacylglutathione hydrolase-like"/>
    <property type="match status" value="1"/>
</dbReference>
<dbReference type="HOGENOM" id="CLU_036012_2_0_1"/>
<dbReference type="InterPro" id="IPR036866">
    <property type="entry name" value="RibonucZ/Hydroxyglut_hydro"/>
</dbReference>
<evidence type="ECO:0008006" key="4">
    <source>
        <dbReference type="Google" id="ProtNLM"/>
    </source>
</evidence>
<evidence type="ECO:0000313" key="3">
    <source>
        <dbReference type="Proteomes" id="UP000011761"/>
    </source>
</evidence>
<organism evidence="2 3">
    <name type="scientific">Baudoinia panamericana (strain UAMH 10762)</name>
    <name type="common">Angels' share fungus</name>
    <name type="synonym">Baudoinia compniacensis (strain UAMH 10762)</name>
    <dbReference type="NCBI Taxonomy" id="717646"/>
    <lineage>
        <taxon>Eukaryota</taxon>
        <taxon>Fungi</taxon>
        <taxon>Dikarya</taxon>
        <taxon>Ascomycota</taxon>
        <taxon>Pezizomycotina</taxon>
        <taxon>Dothideomycetes</taxon>
        <taxon>Dothideomycetidae</taxon>
        <taxon>Mycosphaerellales</taxon>
        <taxon>Teratosphaeriaceae</taxon>
        <taxon>Baudoinia</taxon>
    </lineage>
</organism>
<dbReference type="PANTHER" id="PTHR13754">
    <property type="entry name" value="METALLO-BETA-LACTAMASE SUPERFAMILY PROTEIN"/>
    <property type="match status" value="1"/>
</dbReference>
<gene>
    <name evidence="2" type="ORF">BAUCODRAFT_141107</name>
</gene>
<dbReference type="OMA" id="CSGWRAK"/>
<dbReference type="InterPro" id="IPR052926">
    <property type="entry name" value="Metallo-beta-lactamase_dom"/>
</dbReference>
<dbReference type="RefSeq" id="XP_007678518.1">
    <property type="nucleotide sequence ID" value="XM_007680328.1"/>
</dbReference>
<dbReference type="SUPFAM" id="SSF56281">
    <property type="entry name" value="Metallo-hydrolase/oxidoreductase"/>
    <property type="match status" value="1"/>
</dbReference>
<sequence length="351" mass="38512">MPRPRLVVFFATLIHIHILQLSVPGLVTVNNELDPISASQNAAVEQGGGLKDIGIFRGDSVDGGRGVCKRELRMDRICCSAHGLSLLITGIKGDKRHTILLDTGPEEMIFELNAKRLRAEVGNIEVVQLSHWHRDHSGGMLRVLQMANAAKQHNFPISVDLHPNRPDYRGIMAMAPISMEADPSFAEIEHAGGRAAKSDKAHTVLDDMFLVSGEIPRVTSYELGLKRGIRFVAEKDEWEEDTLMQDERFLMCKLKDKGVVLFTGCSHAGVVNASRHAVELGKGTPLYAVMGGFHLADGEPDTIAHTVADLKALDPKVLLTGHCTGWRAKFELEKAMPGRLVPSFVGCMFKL</sequence>
<proteinExistence type="predicted"/>
<keyword evidence="1" id="KW-0732">Signal</keyword>
<evidence type="ECO:0000256" key="1">
    <source>
        <dbReference type="SAM" id="SignalP"/>
    </source>
</evidence>
<dbReference type="GeneID" id="19108392"/>
<dbReference type="Proteomes" id="UP000011761">
    <property type="component" value="Unassembled WGS sequence"/>
</dbReference>
<dbReference type="InterPro" id="IPR041712">
    <property type="entry name" value="DHPS-like_MBL-fold"/>
</dbReference>
<feature type="signal peptide" evidence="1">
    <location>
        <begin position="1"/>
        <end position="21"/>
    </location>
</feature>
<dbReference type="KEGG" id="bcom:BAUCODRAFT_141107"/>
<dbReference type="PANTHER" id="PTHR13754:SF13">
    <property type="entry name" value="METALLO-BETA-LACTAMASE SUPERFAMILY PROTEIN (AFU_ORTHOLOGUE AFUA_3G07630)"/>
    <property type="match status" value="1"/>
</dbReference>
<accession>M2N7R4</accession>
<dbReference type="AlphaFoldDB" id="M2N7R4"/>
<dbReference type="OrthoDB" id="1470350at2759"/>
<dbReference type="CDD" id="cd07713">
    <property type="entry name" value="DHPS-like_MBL-fold"/>
    <property type="match status" value="1"/>
</dbReference>
<dbReference type="GO" id="GO:0016740">
    <property type="term" value="F:transferase activity"/>
    <property type="evidence" value="ECO:0007669"/>
    <property type="project" value="TreeGrafter"/>
</dbReference>
<name>M2N7R4_BAUPA</name>
<dbReference type="EMBL" id="KB445558">
    <property type="protein sequence ID" value="EMC94845.1"/>
    <property type="molecule type" value="Genomic_DNA"/>
</dbReference>